<keyword evidence="2" id="KW-0808">Transferase</keyword>
<dbReference type="EMBL" id="QGDT01000017">
    <property type="protein sequence ID" value="PWJ54476.1"/>
    <property type="molecule type" value="Genomic_DNA"/>
</dbReference>
<dbReference type="Proteomes" id="UP000245880">
    <property type="component" value="Unassembled WGS sequence"/>
</dbReference>
<dbReference type="AlphaFoldDB" id="A0A316A976"/>
<dbReference type="Gene3D" id="3.30.420.40">
    <property type="match status" value="2"/>
</dbReference>
<name>A0A316A976_9BACT</name>
<dbReference type="PANTHER" id="PTHR18964">
    <property type="entry name" value="ROK (REPRESSOR, ORF, KINASE) FAMILY"/>
    <property type="match status" value="1"/>
</dbReference>
<evidence type="ECO:0000256" key="1">
    <source>
        <dbReference type="ARBA" id="ARBA00006479"/>
    </source>
</evidence>
<protein>
    <submittedName>
        <fullName evidence="2">Glucokinase</fullName>
    </submittedName>
</protein>
<sequence>MEEKTVMAIDLGGTQIKLGLVRGGEILCSMQMESQAAKGLGPRLREVERCVRGLLEEASLTASDLAAVGIAIPGIVDTDHNQILKINDKYNDAPTLDLTAWAKNTWNLPLMLENDTRSALLGEWRYGNGKGVNNVVLMNLGTGIGTSAVMNGKILRGKHFQAGILGGHFMVNLKGDQCNCGNYGCAEAEASTWNLQKIVQRYPEYSDSLLFDRPQIDFKVIFQLAAAQDPLAQLVSTECLEVWSACALNMIHAYDPEILILGGGIMGSRDIILPYIQQKVNGNAWATWGEVRVLEASLINTAALLGVSSLVY</sequence>
<dbReference type="OrthoDB" id="9810372at2"/>
<keyword evidence="3" id="KW-1185">Reference proteome</keyword>
<organism evidence="2 3">
    <name type="scientific">Dyadobacter jejuensis</name>
    <dbReference type="NCBI Taxonomy" id="1082580"/>
    <lineage>
        <taxon>Bacteria</taxon>
        <taxon>Pseudomonadati</taxon>
        <taxon>Bacteroidota</taxon>
        <taxon>Cytophagia</taxon>
        <taxon>Cytophagales</taxon>
        <taxon>Spirosomataceae</taxon>
        <taxon>Dyadobacter</taxon>
    </lineage>
</organism>
<evidence type="ECO:0000313" key="2">
    <source>
        <dbReference type="EMBL" id="PWJ54476.1"/>
    </source>
</evidence>
<comment type="similarity">
    <text evidence="1">Belongs to the ROK (NagC/XylR) family.</text>
</comment>
<dbReference type="InterPro" id="IPR000600">
    <property type="entry name" value="ROK"/>
</dbReference>
<dbReference type="RefSeq" id="WP_109677684.1">
    <property type="nucleotide sequence ID" value="NZ_QGDT01000017.1"/>
</dbReference>
<dbReference type="GO" id="GO:0016301">
    <property type="term" value="F:kinase activity"/>
    <property type="evidence" value="ECO:0007669"/>
    <property type="project" value="UniProtKB-KW"/>
</dbReference>
<accession>A0A316A976</accession>
<reference evidence="2 3" key="1">
    <citation type="submission" date="2018-03" db="EMBL/GenBank/DDBJ databases">
        <title>Genomic Encyclopedia of Archaeal and Bacterial Type Strains, Phase II (KMG-II): from individual species to whole genera.</title>
        <authorList>
            <person name="Goeker M."/>
        </authorList>
    </citation>
    <scope>NUCLEOTIDE SEQUENCE [LARGE SCALE GENOMIC DNA]</scope>
    <source>
        <strain evidence="2 3">DSM 100346</strain>
    </source>
</reference>
<gene>
    <name evidence="2" type="ORF">CLV98_11714</name>
</gene>
<dbReference type="SUPFAM" id="SSF53067">
    <property type="entry name" value="Actin-like ATPase domain"/>
    <property type="match status" value="1"/>
</dbReference>
<keyword evidence="2" id="KW-0418">Kinase</keyword>
<dbReference type="Pfam" id="PF00480">
    <property type="entry name" value="ROK"/>
    <property type="match status" value="1"/>
</dbReference>
<dbReference type="InterPro" id="IPR043129">
    <property type="entry name" value="ATPase_NBD"/>
</dbReference>
<evidence type="ECO:0000313" key="3">
    <source>
        <dbReference type="Proteomes" id="UP000245880"/>
    </source>
</evidence>
<proteinExistence type="inferred from homology"/>
<comment type="caution">
    <text evidence="2">The sequence shown here is derived from an EMBL/GenBank/DDBJ whole genome shotgun (WGS) entry which is preliminary data.</text>
</comment>
<dbReference type="PANTHER" id="PTHR18964:SF149">
    <property type="entry name" value="BIFUNCTIONAL UDP-N-ACETYLGLUCOSAMINE 2-EPIMERASE_N-ACETYLMANNOSAMINE KINASE"/>
    <property type="match status" value="1"/>
</dbReference>